<dbReference type="GO" id="GO:0005506">
    <property type="term" value="F:iron ion binding"/>
    <property type="evidence" value="ECO:0007669"/>
    <property type="project" value="TreeGrafter"/>
</dbReference>
<dbReference type="GO" id="GO:0020037">
    <property type="term" value="F:heme binding"/>
    <property type="evidence" value="ECO:0007669"/>
    <property type="project" value="TreeGrafter"/>
</dbReference>
<dbReference type="AlphaFoldDB" id="A0A8J6TWS7"/>
<dbReference type="InterPro" id="IPR009078">
    <property type="entry name" value="Ferritin-like_SF"/>
</dbReference>
<dbReference type="RefSeq" id="WP_158662589.1">
    <property type="nucleotide sequence ID" value="NZ_FYDD01000003.1"/>
</dbReference>
<dbReference type="SUPFAM" id="SSF47240">
    <property type="entry name" value="Ferritin-like"/>
    <property type="match status" value="1"/>
</dbReference>
<proteinExistence type="predicted"/>
<dbReference type="OrthoDB" id="9791649at2"/>
<dbReference type="PANTHER" id="PTHR30295:SF0">
    <property type="entry name" value="BACTERIOFERRITIN"/>
    <property type="match status" value="1"/>
</dbReference>
<organism evidence="4 5">
    <name type="scientific">Massiliimalia timonensis</name>
    <dbReference type="NCBI Taxonomy" id="1987501"/>
    <lineage>
        <taxon>Bacteria</taxon>
        <taxon>Bacillati</taxon>
        <taxon>Bacillota</taxon>
        <taxon>Clostridia</taxon>
        <taxon>Eubacteriales</taxon>
        <taxon>Oscillospiraceae</taxon>
        <taxon>Massiliimalia</taxon>
    </lineage>
</organism>
<evidence type="ECO:0000313" key="5">
    <source>
        <dbReference type="Proteomes" id="UP000632659"/>
    </source>
</evidence>
<evidence type="ECO:0000256" key="1">
    <source>
        <dbReference type="ARBA" id="ARBA00022434"/>
    </source>
</evidence>
<dbReference type="GO" id="GO:0005829">
    <property type="term" value="C:cytosol"/>
    <property type="evidence" value="ECO:0007669"/>
    <property type="project" value="TreeGrafter"/>
</dbReference>
<evidence type="ECO:0000256" key="2">
    <source>
        <dbReference type="ARBA" id="ARBA00023004"/>
    </source>
</evidence>
<dbReference type="PANTHER" id="PTHR30295">
    <property type="entry name" value="BACTERIOFERRITIN"/>
    <property type="match status" value="1"/>
</dbReference>
<feature type="domain" description="Rubrerythrin diiron-binding" evidence="3">
    <location>
        <begin position="50"/>
        <end position="179"/>
    </location>
</feature>
<dbReference type="InterPro" id="IPR003251">
    <property type="entry name" value="Rr_diiron-bd_dom"/>
</dbReference>
<name>A0A8J6TWS7_9FIRM</name>
<dbReference type="Proteomes" id="UP000632659">
    <property type="component" value="Unassembled WGS sequence"/>
</dbReference>
<accession>A0A8J6TWS7</accession>
<dbReference type="InterPro" id="IPR012347">
    <property type="entry name" value="Ferritin-like"/>
</dbReference>
<dbReference type="Pfam" id="PF02915">
    <property type="entry name" value="Rubrerythrin"/>
    <property type="match status" value="1"/>
</dbReference>
<dbReference type="GO" id="GO:0004322">
    <property type="term" value="F:ferroxidase activity"/>
    <property type="evidence" value="ECO:0007669"/>
    <property type="project" value="TreeGrafter"/>
</dbReference>
<keyword evidence="5" id="KW-1185">Reference proteome</keyword>
<dbReference type="EMBL" id="JACRTL010000001">
    <property type="protein sequence ID" value="MBC8610165.1"/>
    <property type="molecule type" value="Genomic_DNA"/>
</dbReference>
<dbReference type="CDD" id="cd07908">
    <property type="entry name" value="Mn_catalase_like"/>
    <property type="match status" value="1"/>
</dbReference>
<evidence type="ECO:0000259" key="3">
    <source>
        <dbReference type="Pfam" id="PF02915"/>
    </source>
</evidence>
<keyword evidence="2" id="KW-0408">Iron</keyword>
<gene>
    <name evidence="4" type="ORF">H8702_03370</name>
</gene>
<protein>
    <submittedName>
        <fullName evidence="4">Rubrerythrin family protein</fullName>
    </submittedName>
</protein>
<reference evidence="4" key="1">
    <citation type="submission" date="2020-08" db="EMBL/GenBank/DDBJ databases">
        <title>Genome public.</title>
        <authorList>
            <person name="Liu C."/>
            <person name="Sun Q."/>
        </authorList>
    </citation>
    <scope>NUCLEOTIDE SEQUENCE</scope>
    <source>
        <strain evidence="4">NSJ-15</strain>
    </source>
</reference>
<evidence type="ECO:0000313" key="4">
    <source>
        <dbReference type="EMBL" id="MBC8610165.1"/>
    </source>
</evidence>
<dbReference type="GO" id="GO:0006879">
    <property type="term" value="P:intracellular iron ion homeostasis"/>
    <property type="evidence" value="ECO:0007669"/>
    <property type="project" value="UniProtKB-KW"/>
</dbReference>
<dbReference type="Gene3D" id="1.20.1260.10">
    <property type="match status" value="1"/>
</dbReference>
<sequence>MMNRKNGPMPRRAEPERQVIAVTDPSPYPPVEVDQKNTHLLVPLSLDLASASGELTAIYQYIYQSILLQESYPVIADTLRRIAIVEMHHMNILGQIMVKLGGSPRAISQFGGRATPWNGTMPSYTKEIKQMLQVDLKSEQDTYHRYLLQAHRISDPNISSILRRIALDEEIHIKIFERFLTEL</sequence>
<comment type="caution">
    <text evidence="4">The sequence shown here is derived from an EMBL/GenBank/DDBJ whole genome shotgun (WGS) entry which is preliminary data.</text>
</comment>
<keyword evidence="1" id="KW-0409">Iron storage</keyword>